<dbReference type="PRINTS" id="PR00081">
    <property type="entry name" value="GDHRDH"/>
</dbReference>
<dbReference type="Gene3D" id="3.40.50.720">
    <property type="entry name" value="NAD(P)-binding Rossmann-like Domain"/>
    <property type="match status" value="1"/>
</dbReference>
<name>A0ABN3KHC4_9ACTN</name>
<dbReference type="InterPro" id="IPR002347">
    <property type="entry name" value="SDR_fam"/>
</dbReference>
<keyword evidence="2" id="KW-0560">Oxidoreductase</keyword>
<comment type="caution">
    <text evidence="3">The sequence shown here is derived from an EMBL/GenBank/DDBJ whole genome shotgun (WGS) entry which is preliminary data.</text>
</comment>
<dbReference type="RefSeq" id="WP_344598696.1">
    <property type="nucleotide sequence ID" value="NZ_BAAARW010000050.1"/>
</dbReference>
<dbReference type="PANTHER" id="PTHR43669:SF14">
    <property type="entry name" value="OXIDOREDUCTASE"/>
    <property type="match status" value="1"/>
</dbReference>
<dbReference type="PRINTS" id="PR00080">
    <property type="entry name" value="SDRFAMILY"/>
</dbReference>
<dbReference type="EMBL" id="BAAARW010000050">
    <property type="protein sequence ID" value="GAA2459692.1"/>
    <property type="molecule type" value="Genomic_DNA"/>
</dbReference>
<dbReference type="Pfam" id="PF13561">
    <property type="entry name" value="adh_short_C2"/>
    <property type="match status" value="1"/>
</dbReference>
<evidence type="ECO:0000313" key="3">
    <source>
        <dbReference type="EMBL" id="GAA2459692.1"/>
    </source>
</evidence>
<evidence type="ECO:0000256" key="2">
    <source>
        <dbReference type="ARBA" id="ARBA00023002"/>
    </source>
</evidence>
<proteinExistence type="inferred from homology"/>
<evidence type="ECO:0000256" key="1">
    <source>
        <dbReference type="ARBA" id="ARBA00006484"/>
    </source>
</evidence>
<reference evidence="3 4" key="1">
    <citation type="journal article" date="2019" name="Int. J. Syst. Evol. Microbiol.">
        <title>The Global Catalogue of Microorganisms (GCM) 10K type strain sequencing project: providing services to taxonomists for standard genome sequencing and annotation.</title>
        <authorList>
            <consortium name="The Broad Institute Genomics Platform"/>
            <consortium name="The Broad Institute Genome Sequencing Center for Infectious Disease"/>
            <person name="Wu L."/>
            <person name="Ma J."/>
        </authorList>
    </citation>
    <scope>NUCLEOTIDE SEQUENCE [LARGE SCALE GENOMIC DNA]</scope>
    <source>
        <strain evidence="3 4">JCM 3325</strain>
    </source>
</reference>
<dbReference type="InterPro" id="IPR036291">
    <property type="entry name" value="NAD(P)-bd_dom_sf"/>
</dbReference>
<protein>
    <submittedName>
        <fullName evidence="3">Glucose 1-dehydrogenase</fullName>
    </submittedName>
</protein>
<dbReference type="PANTHER" id="PTHR43669">
    <property type="entry name" value="5-KETO-D-GLUCONATE 5-REDUCTASE"/>
    <property type="match status" value="1"/>
</dbReference>
<gene>
    <name evidence="3" type="ORF">GCM10010191_94980</name>
</gene>
<comment type="similarity">
    <text evidence="1">Belongs to the short-chain dehydrogenases/reductases (SDR) family.</text>
</comment>
<accession>A0ABN3KHC4</accession>
<evidence type="ECO:0000313" key="4">
    <source>
        <dbReference type="Proteomes" id="UP001501231"/>
    </source>
</evidence>
<keyword evidence="4" id="KW-1185">Reference proteome</keyword>
<sequence length="244" mass="24707">MSGARFDFAGRDALVTGGANGIGAAIAGGLAAAGARVRLLDRDPAVARTATEIGATAVQGDLLDPGLPGRVLDEMGGADLLVLAAGVQVRSAAADIAEEDWRRLGDINLGGAYRTVRAAVPHLRRRGGGSVLAVSSMSADRAVAGIVPYGAVKAALSHLIRGLAVELGEDGIRLNGIAPGYVRSAMTEPLLADPARAARIEERVPLGRIAEPAEMVGPALFLLSDAAAYVTGQILAVDGGYALS</sequence>
<dbReference type="Proteomes" id="UP001501231">
    <property type="component" value="Unassembled WGS sequence"/>
</dbReference>
<organism evidence="3 4">
    <name type="scientific">Actinomadura vinacea</name>
    <dbReference type="NCBI Taxonomy" id="115336"/>
    <lineage>
        <taxon>Bacteria</taxon>
        <taxon>Bacillati</taxon>
        <taxon>Actinomycetota</taxon>
        <taxon>Actinomycetes</taxon>
        <taxon>Streptosporangiales</taxon>
        <taxon>Thermomonosporaceae</taxon>
        <taxon>Actinomadura</taxon>
    </lineage>
</organism>
<dbReference type="SUPFAM" id="SSF51735">
    <property type="entry name" value="NAD(P)-binding Rossmann-fold domains"/>
    <property type="match status" value="1"/>
</dbReference>